<evidence type="ECO:0000313" key="8">
    <source>
        <dbReference type="EMBL" id="RED89129.1"/>
    </source>
</evidence>
<comment type="similarity">
    <text evidence="2">Belongs to the bacterial solute-binding protein 8 family.</text>
</comment>
<protein>
    <submittedName>
        <fullName evidence="8">ABC-type Fe3+-hydroxamate transport system substrate-binding protein</fullName>
    </submittedName>
</protein>
<dbReference type="GO" id="GO:0030288">
    <property type="term" value="C:outer membrane-bounded periplasmic space"/>
    <property type="evidence" value="ECO:0007669"/>
    <property type="project" value="TreeGrafter"/>
</dbReference>
<dbReference type="AlphaFoldDB" id="A0A3D9KSJ5"/>
<dbReference type="PROSITE" id="PS51257">
    <property type="entry name" value="PROKAR_LIPOPROTEIN"/>
    <property type="match status" value="1"/>
</dbReference>
<keyword evidence="4 6" id="KW-0732">Signal</keyword>
<evidence type="ECO:0000256" key="4">
    <source>
        <dbReference type="ARBA" id="ARBA00022729"/>
    </source>
</evidence>
<dbReference type="Gene3D" id="3.40.50.1980">
    <property type="entry name" value="Nitrogenase molybdenum iron protein domain"/>
    <property type="match status" value="2"/>
</dbReference>
<sequence length="340" mass="36804">MLAKTNKATALVLAILMIGVLAACGGKSNSEGSSSPSASATASPATASASASSEPSQETQGSAETRIVKDEFGDVEIPAHPQRVVGVYVEDYLKALGVTPVAQWYHPLWGKQDYLNLDVPLFDTTGSIEALVSYNPDLIIVDGGVDKEKYDVYSKVAPTYRLTEDVLQSSAEMLRAVADVLNIPDKAEEVIADYESKVADGKAKLQASVGKEKVAFIRVNVGEKTLALFGVKNRYTGVIYSEFGLEPIQMAKDMTEYQSILSEEVIPELGADHIIFIPSNGSWDTPEYQEDFKLLDSPLWQSVPAVQKGNIYKFERSHWQSGAITANGMKLDDLLGAMAK</sequence>
<dbReference type="Proteomes" id="UP000256977">
    <property type="component" value="Unassembled WGS sequence"/>
</dbReference>
<keyword evidence="3" id="KW-0813">Transport</keyword>
<name>A0A3D9KSJ5_9BACL</name>
<feature type="compositionally biased region" description="Low complexity" evidence="5">
    <location>
        <begin position="29"/>
        <end position="59"/>
    </location>
</feature>
<evidence type="ECO:0000313" key="9">
    <source>
        <dbReference type="Proteomes" id="UP000256977"/>
    </source>
</evidence>
<evidence type="ECO:0000256" key="5">
    <source>
        <dbReference type="SAM" id="MobiDB-lite"/>
    </source>
</evidence>
<keyword evidence="9" id="KW-1185">Reference proteome</keyword>
<reference evidence="8 9" key="1">
    <citation type="submission" date="2018-07" db="EMBL/GenBank/DDBJ databases">
        <title>Genomic Encyclopedia of Type Strains, Phase III (KMG-III): the genomes of soil and plant-associated and newly described type strains.</title>
        <authorList>
            <person name="Whitman W."/>
        </authorList>
    </citation>
    <scope>NUCLEOTIDE SEQUENCE [LARGE SCALE GENOMIC DNA]</scope>
    <source>
        <strain evidence="8 9">CECT 7287</strain>
    </source>
</reference>
<organism evidence="8 9">
    <name type="scientific">Cohnella phaseoli</name>
    <dbReference type="NCBI Taxonomy" id="456490"/>
    <lineage>
        <taxon>Bacteria</taxon>
        <taxon>Bacillati</taxon>
        <taxon>Bacillota</taxon>
        <taxon>Bacilli</taxon>
        <taxon>Bacillales</taxon>
        <taxon>Paenibacillaceae</taxon>
        <taxon>Cohnella</taxon>
    </lineage>
</organism>
<evidence type="ECO:0000256" key="1">
    <source>
        <dbReference type="ARBA" id="ARBA00004196"/>
    </source>
</evidence>
<dbReference type="Pfam" id="PF01497">
    <property type="entry name" value="Peripla_BP_2"/>
    <property type="match status" value="1"/>
</dbReference>
<evidence type="ECO:0000259" key="7">
    <source>
        <dbReference type="PROSITE" id="PS50983"/>
    </source>
</evidence>
<dbReference type="InterPro" id="IPR051313">
    <property type="entry name" value="Bact_iron-sidero_bind"/>
</dbReference>
<feature type="domain" description="Fe/B12 periplasmic-binding" evidence="7">
    <location>
        <begin position="66"/>
        <end position="340"/>
    </location>
</feature>
<proteinExistence type="inferred from homology"/>
<feature type="chain" id="PRO_5017650115" evidence="6">
    <location>
        <begin position="23"/>
        <end position="340"/>
    </location>
</feature>
<dbReference type="PROSITE" id="PS50983">
    <property type="entry name" value="FE_B12_PBP"/>
    <property type="match status" value="1"/>
</dbReference>
<comment type="subcellular location">
    <subcellularLocation>
        <location evidence="1">Cell envelope</location>
    </subcellularLocation>
</comment>
<evidence type="ECO:0000256" key="6">
    <source>
        <dbReference type="SAM" id="SignalP"/>
    </source>
</evidence>
<accession>A0A3D9KSJ5</accession>
<dbReference type="EMBL" id="QRDZ01000001">
    <property type="protein sequence ID" value="RED89129.1"/>
    <property type="molecule type" value="Genomic_DNA"/>
</dbReference>
<feature type="signal peptide" evidence="6">
    <location>
        <begin position="1"/>
        <end position="22"/>
    </location>
</feature>
<comment type="caution">
    <text evidence="8">The sequence shown here is derived from an EMBL/GenBank/DDBJ whole genome shotgun (WGS) entry which is preliminary data.</text>
</comment>
<evidence type="ECO:0000256" key="3">
    <source>
        <dbReference type="ARBA" id="ARBA00022448"/>
    </source>
</evidence>
<feature type="region of interest" description="Disordered" evidence="5">
    <location>
        <begin position="29"/>
        <end position="64"/>
    </location>
</feature>
<dbReference type="PANTHER" id="PTHR30532">
    <property type="entry name" value="IRON III DICITRATE-BINDING PERIPLASMIC PROTEIN"/>
    <property type="match status" value="1"/>
</dbReference>
<dbReference type="PANTHER" id="PTHR30532:SF1">
    <property type="entry name" value="IRON(3+)-HYDROXAMATE-BINDING PROTEIN FHUD"/>
    <property type="match status" value="1"/>
</dbReference>
<dbReference type="RefSeq" id="WP_181917404.1">
    <property type="nucleotide sequence ID" value="NZ_QRDZ01000001.1"/>
</dbReference>
<evidence type="ECO:0000256" key="2">
    <source>
        <dbReference type="ARBA" id="ARBA00008814"/>
    </source>
</evidence>
<dbReference type="InterPro" id="IPR002491">
    <property type="entry name" value="ABC_transptr_periplasmic_BD"/>
</dbReference>
<gene>
    <name evidence="8" type="ORF">DFP98_101100</name>
</gene>
<dbReference type="GO" id="GO:1901678">
    <property type="term" value="P:iron coordination entity transport"/>
    <property type="evidence" value="ECO:0007669"/>
    <property type="project" value="UniProtKB-ARBA"/>
</dbReference>
<dbReference type="SUPFAM" id="SSF53807">
    <property type="entry name" value="Helical backbone' metal receptor"/>
    <property type="match status" value="1"/>
</dbReference>